<dbReference type="Gene3D" id="3.30.70.120">
    <property type="match status" value="1"/>
</dbReference>
<comment type="subcellular location">
    <subcellularLocation>
        <location evidence="1">Cell membrane</location>
        <topology evidence="1">Multi-pass membrane protein</topology>
    </subcellularLocation>
</comment>
<feature type="transmembrane region" description="Helical" evidence="6">
    <location>
        <begin position="21"/>
        <end position="48"/>
    </location>
</feature>
<feature type="transmembrane region" description="Helical" evidence="6">
    <location>
        <begin position="145"/>
        <end position="171"/>
    </location>
</feature>
<feature type="transmembrane region" description="Helical" evidence="6">
    <location>
        <begin position="219"/>
        <end position="241"/>
    </location>
</feature>
<dbReference type="Proteomes" id="UP000823613">
    <property type="component" value="Unassembled WGS sequence"/>
</dbReference>
<dbReference type="InterPro" id="IPR015867">
    <property type="entry name" value="N-reg_PII/ATP_PRibTrfase_C"/>
</dbReference>
<dbReference type="InterPro" id="IPR051461">
    <property type="entry name" value="UPF0750_membrane"/>
</dbReference>
<evidence type="ECO:0000313" key="8">
    <source>
        <dbReference type="EMBL" id="MBO8427995.1"/>
    </source>
</evidence>
<evidence type="ECO:0000259" key="7">
    <source>
        <dbReference type="Pfam" id="PF10035"/>
    </source>
</evidence>
<feature type="transmembrane region" description="Helical" evidence="6">
    <location>
        <begin position="68"/>
        <end position="87"/>
    </location>
</feature>
<evidence type="ECO:0000313" key="9">
    <source>
        <dbReference type="Proteomes" id="UP000823613"/>
    </source>
</evidence>
<evidence type="ECO:0000256" key="5">
    <source>
        <dbReference type="ARBA" id="ARBA00023136"/>
    </source>
</evidence>
<dbReference type="GO" id="GO:0005886">
    <property type="term" value="C:plasma membrane"/>
    <property type="evidence" value="ECO:0007669"/>
    <property type="project" value="UniProtKB-SubCell"/>
</dbReference>
<feature type="transmembrane region" description="Helical" evidence="6">
    <location>
        <begin position="192"/>
        <end position="213"/>
    </location>
</feature>
<dbReference type="PANTHER" id="PTHR33545">
    <property type="entry name" value="UPF0750 MEMBRANE PROTEIN YITT-RELATED"/>
    <property type="match status" value="1"/>
</dbReference>
<protein>
    <submittedName>
        <fullName evidence="8">YitT family protein</fullName>
    </submittedName>
</protein>
<reference evidence="8" key="1">
    <citation type="submission" date="2020-10" db="EMBL/GenBank/DDBJ databases">
        <authorList>
            <person name="Gilroy R."/>
        </authorList>
    </citation>
    <scope>NUCLEOTIDE SEQUENCE</scope>
    <source>
        <strain evidence="8">11159</strain>
    </source>
</reference>
<keyword evidence="5 6" id="KW-0472">Membrane</keyword>
<evidence type="ECO:0000256" key="2">
    <source>
        <dbReference type="ARBA" id="ARBA00022475"/>
    </source>
</evidence>
<evidence type="ECO:0000256" key="1">
    <source>
        <dbReference type="ARBA" id="ARBA00004651"/>
    </source>
</evidence>
<proteinExistence type="predicted"/>
<evidence type="ECO:0000256" key="4">
    <source>
        <dbReference type="ARBA" id="ARBA00022989"/>
    </source>
</evidence>
<gene>
    <name evidence="8" type="ORF">IAC58_05595</name>
</gene>
<dbReference type="EMBL" id="JADIMY010000114">
    <property type="protein sequence ID" value="MBO8427995.1"/>
    <property type="molecule type" value="Genomic_DNA"/>
</dbReference>
<dbReference type="CDD" id="cd16380">
    <property type="entry name" value="YitT_C"/>
    <property type="match status" value="1"/>
</dbReference>
<reference evidence="8" key="2">
    <citation type="journal article" date="2021" name="PeerJ">
        <title>Extensive microbial diversity within the chicken gut microbiome revealed by metagenomics and culture.</title>
        <authorList>
            <person name="Gilroy R."/>
            <person name="Ravi A."/>
            <person name="Getino M."/>
            <person name="Pursley I."/>
            <person name="Horton D.L."/>
            <person name="Alikhan N.F."/>
            <person name="Baker D."/>
            <person name="Gharbi K."/>
            <person name="Hall N."/>
            <person name="Watson M."/>
            <person name="Adriaenssens E.M."/>
            <person name="Foster-Nyarko E."/>
            <person name="Jarju S."/>
            <person name="Secka A."/>
            <person name="Antonio M."/>
            <person name="Oren A."/>
            <person name="Chaudhuri R.R."/>
            <person name="La Ragione R."/>
            <person name="Hildebrand F."/>
            <person name="Pallen M.J."/>
        </authorList>
    </citation>
    <scope>NUCLEOTIDE SEQUENCE</scope>
    <source>
        <strain evidence="8">11159</strain>
    </source>
</reference>
<name>A0A9D9DJS3_9BACL</name>
<sequence length="350" mass="38145">MDKFNIKKYFKNLTKKDILKFFSNIFLVVIGTFILSLGSGVFLVPFSIVSGGVTGIGILLSDFLPVDISAFIFTWGLFLLGLIFLGFKFSLTTLLSSIIYPSLLSIFLRTGLAEEIINLILDSDTFVSLGSNGALDPTIISEVPIGTLLICGIIGGACTGIGCSLTFLGGGSTGGVDILSFILNKFFGIKQSILFFSVDATIVGIGLILDIVNKHSFNFLAGLVGIISAFICSVMVDLVYVSKQGAYMVDIISDKYEEFIKYSSEVLDRSSTVFDVVGGYSKENKKMVRITFNKRELMQVKDAIAKIDKNAFVTFTQTMLVGGEGFNKIQESRNNTIKNLQKALKNKKND</sequence>
<dbReference type="Pfam" id="PF10035">
    <property type="entry name" value="DUF2179"/>
    <property type="match status" value="1"/>
</dbReference>
<keyword evidence="3 6" id="KW-0812">Transmembrane</keyword>
<organism evidence="8 9">
    <name type="scientific">Candidatus Onthovivens merdipullorum</name>
    <dbReference type="NCBI Taxonomy" id="2840889"/>
    <lineage>
        <taxon>Bacteria</taxon>
        <taxon>Bacillati</taxon>
        <taxon>Bacillota</taxon>
        <taxon>Bacilli</taxon>
        <taxon>Bacillales</taxon>
        <taxon>Candidatus Onthovivens</taxon>
    </lineage>
</organism>
<accession>A0A9D9DJS3</accession>
<feature type="domain" description="DUF2179" evidence="7">
    <location>
        <begin position="269"/>
        <end position="318"/>
    </location>
</feature>
<keyword evidence="4 6" id="KW-1133">Transmembrane helix</keyword>
<evidence type="ECO:0000256" key="6">
    <source>
        <dbReference type="SAM" id="Phobius"/>
    </source>
</evidence>
<dbReference type="InterPro" id="IPR019264">
    <property type="entry name" value="DUF2179"/>
</dbReference>
<dbReference type="AlphaFoldDB" id="A0A9D9DJS3"/>
<keyword evidence="2" id="KW-1003">Cell membrane</keyword>
<dbReference type="PANTHER" id="PTHR33545:SF5">
    <property type="entry name" value="UPF0750 MEMBRANE PROTEIN YITT"/>
    <property type="match status" value="1"/>
</dbReference>
<evidence type="ECO:0000256" key="3">
    <source>
        <dbReference type="ARBA" id="ARBA00022692"/>
    </source>
</evidence>
<comment type="caution">
    <text evidence="8">The sequence shown here is derived from an EMBL/GenBank/DDBJ whole genome shotgun (WGS) entry which is preliminary data.</text>
</comment>
<dbReference type="InterPro" id="IPR003740">
    <property type="entry name" value="YitT"/>
</dbReference>
<dbReference type="Pfam" id="PF02588">
    <property type="entry name" value="YitT_membrane"/>
    <property type="match status" value="1"/>
</dbReference>